<sequence>MAQQPSTANGDKGTASYQQIQKMERTLEQSSISQVLYKYLDDKNELQLPEIVEENKNSENTDNPAGTYPSKLCLRQSSKTELFHSKRA</sequence>
<comment type="caution">
    <text evidence="2">The sequence shown here is derived from an EMBL/GenBank/DDBJ whole genome shotgun (WGS) entry which is preliminary data.</text>
</comment>
<dbReference type="EMBL" id="VUNG01000046">
    <property type="protein sequence ID" value="MST85655.1"/>
    <property type="molecule type" value="Genomic_DNA"/>
</dbReference>
<keyword evidence="3" id="KW-1185">Reference proteome</keyword>
<accession>A0A7K0KJJ7</accession>
<organism evidence="2 3">
    <name type="scientific">Hallella mizrahii</name>
    <dbReference type="NCBI Taxonomy" id="2606637"/>
    <lineage>
        <taxon>Bacteria</taxon>
        <taxon>Pseudomonadati</taxon>
        <taxon>Bacteroidota</taxon>
        <taxon>Bacteroidia</taxon>
        <taxon>Bacteroidales</taxon>
        <taxon>Prevotellaceae</taxon>
        <taxon>Hallella</taxon>
    </lineage>
</organism>
<dbReference type="Proteomes" id="UP000438914">
    <property type="component" value="Unassembled WGS sequence"/>
</dbReference>
<protein>
    <submittedName>
        <fullName evidence="2">Uncharacterized protein</fullName>
    </submittedName>
</protein>
<dbReference type="AlphaFoldDB" id="A0A7K0KJJ7"/>
<proteinExistence type="predicted"/>
<feature type="region of interest" description="Disordered" evidence="1">
    <location>
        <begin position="50"/>
        <end position="73"/>
    </location>
</feature>
<gene>
    <name evidence="2" type="ORF">FYJ73_13450</name>
</gene>
<evidence type="ECO:0000256" key="1">
    <source>
        <dbReference type="SAM" id="MobiDB-lite"/>
    </source>
</evidence>
<reference evidence="2 3" key="1">
    <citation type="submission" date="2019-08" db="EMBL/GenBank/DDBJ databases">
        <title>In-depth cultivation of the pig gut microbiome towards novel bacterial diversity and tailored functional studies.</title>
        <authorList>
            <person name="Wylensek D."/>
            <person name="Hitch T.C.A."/>
            <person name="Clavel T."/>
        </authorList>
    </citation>
    <scope>NUCLEOTIDE SEQUENCE [LARGE SCALE GENOMIC DNA]</scope>
    <source>
        <strain evidence="2 3">LKV-178-WT-2A</strain>
    </source>
</reference>
<name>A0A7K0KJJ7_9BACT</name>
<evidence type="ECO:0000313" key="3">
    <source>
        <dbReference type="Proteomes" id="UP000438914"/>
    </source>
</evidence>
<dbReference type="RefSeq" id="WP_154535242.1">
    <property type="nucleotide sequence ID" value="NZ_VUNG01000046.1"/>
</dbReference>
<evidence type="ECO:0000313" key="2">
    <source>
        <dbReference type="EMBL" id="MST85655.1"/>
    </source>
</evidence>